<proteinExistence type="inferred from homology"/>
<evidence type="ECO:0000256" key="6">
    <source>
        <dbReference type="ARBA" id="ARBA00022989"/>
    </source>
</evidence>
<feature type="transmembrane region" description="Helical" evidence="11">
    <location>
        <begin position="179"/>
        <end position="200"/>
    </location>
</feature>
<evidence type="ECO:0000256" key="4">
    <source>
        <dbReference type="ARBA" id="ARBA00022449"/>
    </source>
</evidence>
<dbReference type="GO" id="GO:1902600">
    <property type="term" value="P:proton transmembrane transport"/>
    <property type="evidence" value="ECO:0007669"/>
    <property type="project" value="InterPro"/>
</dbReference>
<comment type="similarity">
    <text evidence="2">Belongs to the monovalent cation:proton antiporter 2 (CPA2) transporter (TC 2.A.37) family.</text>
</comment>
<keyword evidence="7" id="KW-0915">Sodium</keyword>
<keyword evidence="4" id="KW-0050">Antiport</keyword>
<name>A0A6L7ABX9_LEULA</name>
<feature type="domain" description="Cation/H+ exchanger transmembrane" evidence="12">
    <location>
        <begin position="13"/>
        <end position="378"/>
    </location>
</feature>
<reference evidence="13 14" key="1">
    <citation type="submission" date="2019-12" db="EMBL/GenBank/DDBJ databases">
        <title>Complete genome sequence of Leuconostoc lactis strain AVN1 provides insights into metabolic potential.</title>
        <authorList>
            <person name="Besrour N."/>
            <person name="Najjari A."/>
            <person name="Fhoula I."/>
            <person name="Jaballah S."/>
            <person name="Klibi N."/>
            <person name="Ouzari H.I."/>
        </authorList>
    </citation>
    <scope>NUCLEOTIDE SEQUENCE [LARGE SCALE GENOMIC DNA]</scope>
    <source>
        <strain evidence="13 14">AVN1</strain>
    </source>
</reference>
<evidence type="ECO:0000259" key="12">
    <source>
        <dbReference type="Pfam" id="PF00999"/>
    </source>
</evidence>
<evidence type="ECO:0000313" key="13">
    <source>
        <dbReference type="EMBL" id="MWN21272.1"/>
    </source>
</evidence>
<feature type="transmembrane region" description="Helical" evidence="11">
    <location>
        <begin position="144"/>
        <end position="167"/>
    </location>
</feature>
<feature type="transmembrane region" description="Helical" evidence="11">
    <location>
        <begin position="55"/>
        <end position="72"/>
    </location>
</feature>
<evidence type="ECO:0000256" key="2">
    <source>
        <dbReference type="ARBA" id="ARBA00005551"/>
    </source>
</evidence>
<keyword evidence="8" id="KW-0406">Ion transport</keyword>
<evidence type="ECO:0000256" key="11">
    <source>
        <dbReference type="SAM" id="Phobius"/>
    </source>
</evidence>
<evidence type="ECO:0000256" key="9">
    <source>
        <dbReference type="ARBA" id="ARBA00023136"/>
    </source>
</evidence>
<feature type="transmembrane region" description="Helical" evidence="11">
    <location>
        <begin position="354"/>
        <end position="373"/>
    </location>
</feature>
<feature type="transmembrane region" description="Helical" evidence="11">
    <location>
        <begin position="84"/>
        <end position="107"/>
    </location>
</feature>
<dbReference type="Proteomes" id="UP000478636">
    <property type="component" value="Unassembled WGS sequence"/>
</dbReference>
<evidence type="ECO:0000256" key="7">
    <source>
        <dbReference type="ARBA" id="ARBA00023053"/>
    </source>
</evidence>
<comment type="caution">
    <text evidence="13">The sequence shown here is derived from an EMBL/GenBank/DDBJ whole genome shotgun (WGS) entry which is preliminary data.</text>
</comment>
<evidence type="ECO:0000256" key="1">
    <source>
        <dbReference type="ARBA" id="ARBA00004141"/>
    </source>
</evidence>
<dbReference type="Gene3D" id="1.20.1530.20">
    <property type="match status" value="1"/>
</dbReference>
<keyword evidence="10" id="KW-0739">Sodium transport</keyword>
<feature type="transmembrane region" description="Helical" evidence="11">
    <location>
        <begin position="113"/>
        <end position="132"/>
    </location>
</feature>
<feature type="transmembrane region" description="Helical" evidence="11">
    <location>
        <begin position="236"/>
        <end position="253"/>
    </location>
</feature>
<organism evidence="13 14">
    <name type="scientific">Leuconostoc lactis</name>
    <dbReference type="NCBI Taxonomy" id="1246"/>
    <lineage>
        <taxon>Bacteria</taxon>
        <taxon>Bacillati</taxon>
        <taxon>Bacillota</taxon>
        <taxon>Bacilli</taxon>
        <taxon>Lactobacillales</taxon>
        <taxon>Lactobacillaceae</taxon>
        <taxon>Leuconostoc</taxon>
    </lineage>
</organism>
<dbReference type="EMBL" id="WSZI01000013">
    <property type="protein sequence ID" value="MWN21272.1"/>
    <property type="molecule type" value="Genomic_DNA"/>
</dbReference>
<dbReference type="InterPro" id="IPR006153">
    <property type="entry name" value="Cation/H_exchanger_TM"/>
</dbReference>
<dbReference type="InterPro" id="IPR038770">
    <property type="entry name" value="Na+/solute_symporter_sf"/>
</dbReference>
<keyword evidence="6 11" id="KW-1133">Transmembrane helix</keyword>
<dbReference type="AlphaFoldDB" id="A0A6L7ABX9"/>
<keyword evidence="9 11" id="KW-0472">Membrane</keyword>
<dbReference type="Pfam" id="PF00999">
    <property type="entry name" value="Na_H_Exchanger"/>
    <property type="match status" value="1"/>
</dbReference>
<evidence type="ECO:0000313" key="14">
    <source>
        <dbReference type="Proteomes" id="UP000478636"/>
    </source>
</evidence>
<dbReference type="GO" id="GO:0015297">
    <property type="term" value="F:antiporter activity"/>
    <property type="evidence" value="ECO:0007669"/>
    <property type="project" value="UniProtKB-KW"/>
</dbReference>
<keyword evidence="3" id="KW-0813">Transport</keyword>
<comment type="subcellular location">
    <subcellularLocation>
        <location evidence="1">Membrane</location>
        <topology evidence="1">Multi-pass membrane protein</topology>
    </subcellularLocation>
</comment>
<evidence type="ECO:0000256" key="5">
    <source>
        <dbReference type="ARBA" id="ARBA00022692"/>
    </source>
</evidence>
<accession>A0A6L7ABX9</accession>
<dbReference type="PANTHER" id="PTHR43562">
    <property type="entry name" value="NAPA-TYPE SODIUM/HYDROGEN ANTIPORTER"/>
    <property type="match status" value="1"/>
</dbReference>
<protein>
    <submittedName>
        <fullName evidence="13">Cation:proton antiporter</fullName>
    </submittedName>
</protein>
<gene>
    <name evidence="13" type="ORF">GQS40_06245</name>
</gene>
<feature type="transmembrane region" description="Helical" evidence="11">
    <location>
        <begin position="290"/>
        <end position="313"/>
    </location>
</feature>
<evidence type="ECO:0000256" key="8">
    <source>
        <dbReference type="ARBA" id="ARBA00023065"/>
    </source>
</evidence>
<dbReference type="GO" id="GO:0006814">
    <property type="term" value="P:sodium ion transport"/>
    <property type="evidence" value="ECO:0007669"/>
    <property type="project" value="UniProtKB-KW"/>
</dbReference>
<evidence type="ECO:0000256" key="10">
    <source>
        <dbReference type="ARBA" id="ARBA00023201"/>
    </source>
</evidence>
<evidence type="ECO:0000256" key="3">
    <source>
        <dbReference type="ARBA" id="ARBA00022448"/>
    </source>
</evidence>
<dbReference type="PANTHER" id="PTHR43562:SF3">
    <property type="entry name" value="SODIUM ION_PROTON EXCHANGER (EUROFUNG)"/>
    <property type="match status" value="1"/>
</dbReference>
<dbReference type="GO" id="GO:0016020">
    <property type="term" value="C:membrane"/>
    <property type="evidence" value="ECO:0007669"/>
    <property type="project" value="UniProtKB-SubCell"/>
</dbReference>
<keyword evidence="5 11" id="KW-0812">Transmembrane</keyword>
<sequence length="379" mass="40249">MTFYLDLFLMLAAAIIMGLGAQRIGMPIVVGQLLAGVVLGPSLLNIVQISHSIEFMAEIGVMILMFIVGLETDIKQLKANIKPSLMVAVLGAIFPMVVFYFLAQAYHFDTKQAIFWGVVFAATSVSITAEVLNEYHQLKTRAGVTILGAAVADDILAVASLSGFIAIFSGQADKQQPLWLQGLLAVGFFVGLYVVSRYVLPTFVRVATKMSLPAMSGLVGMLLALGAGTVAEFAGISAVVGSFFIGVAIANLPQAHKMMSEMVSIGYGLFIPIFFASIGLKISFDGFGYKWGLLLVMSLAAILTKWVGSGLGAKMTGMSYHDANVIGLGMVSRGEMALIVANIGLQAHVIGKDAYSELAIIILVTTIFAPIALRKVLVK</sequence>
<feature type="transmembrane region" description="Helical" evidence="11">
    <location>
        <begin position="265"/>
        <end position="284"/>
    </location>
</feature>